<evidence type="ECO:0000256" key="3">
    <source>
        <dbReference type="ARBA" id="ARBA00022989"/>
    </source>
</evidence>
<dbReference type="PANTHER" id="PTHR23501:SF158">
    <property type="entry name" value="TRANSPORTER, PUTATIVE (AFU_ORTHOLOGUE AFUA_5G14490)-RELATED"/>
    <property type="match status" value="1"/>
</dbReference>
<dbReference type="InterPro" id="IPR020846">
    <property type="entry name" value="MFS_dom"/>
</dbReference>
<feature type="transmembrane region" description="Helical" evidence="5">
    <location>
        <begin position="93"/>
        <end position="112"/>
    </location>
</feature>
<dbReference type="InterPro" id="IPR011701">
    <property type="entry name" value="MFS"/>
</dbReference>
<feature type="transmembrane region" description="Helical" evidence="5">
    <location>
        <begin position="528"/>
        <end position="546"/>
    </location>
</feature>
<dbReference type="SUPFAM" id="SSF103473">
    <property type="entry name" value="MFS general substrate transporter"/>
    <property type="match status" value="1"/>
</dbReference>
<feature type="transmembrane region" description="Helical" evidence="5">
    <location>
        <begin position="216"/>
        <end position="235"/>
    </location>
</feature>
<evidence type="ECO:0000313" key="8">
    <source>
        <dbReference type="Proteomes" id="UP001172684"/>
    </source>
</evidence>
<feature type="domain" description="Major facilitator superfamily (MFS) profile" evidence="6">
    <location>
        <begin position="59"/>
        <end position="551"/>
    </location>
</feature>
<dbReference type="Gene3D" id="1.20.1250.20">
    <property type="entry name" value="MFS general substrate transporter like domains"/>
    <property type="match status" value="1"/>
</dbReference>
<feature type="transmembrane region" description="Helical" evidence="5">
    <location>
        <begin position="279"/>
        <end position="298"/>
    </location>
</feature>
<feature type="transmembrane region" description="Helical" evidence="5">
    <location>
        <begin position="319"/>
        <end position="339"/>
    </location>
</feature>
<sequence length="574" mass="62207">MVRDIQMTTTESFPDVNNEVIALNRHGSEIKPDEYELNTVPAPQAEPKKTRSNFRLVAIMIALMLSLFIAALDQTIIATAIPTISAEFHSASGYVWVGGAYLLANAAALPIWAKLSDIWGRKPILMTAVSLFFSASIVCATAVDMKMLIIGRAFQGTAAGGLIQLVNITISDLFSMRSRSLYLGLVEFVWAVAGGGGPVVGGAFTELVSWRWNFWINLPICGTTFLLLLIFLDVHNPRTGAIEGLKAIDWFGILCVLSFVLMLLLGLNFGGAIFPWNSPTVICLIVFGCFMSVLFIFSEKKLARYPLMPLALFRERSNVGSLVVAFCQGMVFIGGEYYLPLFFQSVRQMSPLHSGLLILPVTITEAVGGMFCGVMIHRTGRYLELIWAGLTLMLIGNGMYIHLNASSSLAEIIAFELVAGAGAGLLFEPPLIALQAFVAQDDTATATATFGFIRNLATSFSIVIGGVLFSGGMQLREPVLRGADVPANVIEELTGGDAAANVHVVQTIADSAQQLAVKQAFAWSLRNLWIFYTCVSAVGLIASLFIKRRVLSKEHTETKTGLKKVEVVTTDIRG</sequence>
<keyword evidence="4 5" id="KW-0472">Membrane</keyword>
<comment type="caution">
    <text evidence="7">The sequence shown here is derived from an EMBL/GenBank/DDBJ whole genome shotgun (WGS) entry which is preliminary data.</text>
</comment>
<feature type="transmembrane region" description="Helical" evidence="5">
    <location>
        <begin position="149"/>
        <end position="170"/>
    </location>
</feature>
<keyword evidence="3 5" id="KW-1133">Transmembrane helix</keyword>
<feature type="transmembrane region" description="Helical" evidence="5">
    <location>
        <begin position="247"/>
        <end position="267"/>
    </location>
</feature>
<evidence type="ECO:0000256" key="2">
    <source>
        <dbReference type="ARBA" id="ARBA00022692"/>
    </source>
</evidence>
<accession>A0ABQ9P6S0</accession>
<feature type="transmembrane region" description="Helical" evidence="5">
    <location>
        <begin position="385"/>
        <end position="403"/>
    </location>
</feature>
<dbReference type="PROSITE" id="PS50850">
    <property type="entry name" value="MFS"/>
    <property type="match status" value="1"/>
</dbReference>
<dbReference type="Gene3D" id="1.20.1720.10">
    <property type="entry name" value="Multidrug resistance protein D"/>
    <property type="match status" value="1"/>
</dbReference>
<evidence type="ECO:0000259" key="6">
    <source>
        <dbReference type="PROSITE" id="PS50850"/>
    </source>
</evidence>
<protein>
    <recommendedName>
        <fullName evidence="6">Major facilitator superfamily (MFS) profile domain-containing protein</fullName>
    </recommendedName>
</protein>
<keyword evidence="8" id="KW-1185">Reference proteome</keyword>
<comment type="subcellular location">
    <subcellularLocation>
        <location evidence="1">Membrane</location>
        <topology evidence="1">Multi-pass membrane protein</topology>
    </subcellularLocation>
</comment>
<organism evidence="7 8">
    <name type="scientific">Coniosporium apollinis</name>
    <dbReference type="NCBI Taxonomy" id="61459"/>
    <lineage>
        <taxon>Eukaryota</taxon>
        <taxon>Fungi</taxon>
        <taxon>Dikarya</taxon>
        <taxon>Ascomycota</taxon>
        <taxon>Pezizomycotina</taxon>
        <taxon>Dothideomycetes</taxon>
        <taxon>Dothideomycetes incertae sedis</taxon>
        <taxon>Coniosporium</taxon>
    </lineage>
</organism>
<feature type="transmembrane region" description="Helical" evidence="5">
    <location>
        <begin position="124"/>
        <end position="143"/>
    </location>
</feature>
<dbReference type="EMBL" id="JAPDRL010000006">
    <property type="protein sequence ID" value="KAJ9668573.1"/>
    <property type="molecule type" value="Genomic_DNA"/>
</dbReference>
<keyword evidence="2 5" id="KW-0812">Transmembrane</keyword>
<evidence type="ECO:0000256" key="5">
    <source>
        <dbReference type="SAM" id="Phobius"/>
    </source>
</evidence>
<evidence type="ECO:0000313" key="7">
    <source>
        <dbReference type="EMBL" id="KAJ9668573.1"/>
    </source>
</evidence>
<feature type="transmembrane region" description="Helical" evidence="5">
    <location>
        <begin position="448"/>
        <end position="469"/>
    </location>
</feature>
<evidence type="ECO:0000256" key="1">
    <source>
        <dbReference type="ARBA" id="ARBA00004141"/>
    </source>
</evidence>
<feature type="transmembrane region" description="Helical" evidence="5">
    <location>
        <begin position="182"/>
        <end position="204"/>
    </location>
</feature>
<reference evidence="7" key="1">
    <citation type="submission" date="2022-10" db="EMBL/GenBank/DDBJ databases">
        <title>Culturing micro-colonial fungi from biological soil crusts in the Mojave desert and describing Neophaeococcomyces mojavensis, and introducing the new genera and species Taxawa tesnikishii.</title>
        <authorList>
            <person name="Kurbessoian T."/>
            <person name="Stajich J.E."/>
        </authorList>
    </citation>
    <scope>NUCLEOTIDE SEQUENCE</scope>
    <source>
        <strain evidence="7">TK_1</strain>
    </source>
</reference>
<gene>
    <name evidence="7" type="ORF">H2201_001215</name>
</gene>
<dbReference type="PRINTS" id="PR01036">
    <property type="entry name" value="TCRTETB"/>
</dbReference>
<dbReference type="Pfam" id="PF07690">
    <property type="entry name" value="MFS_1"/>
    <property type="match status" value="1"/>
</dbReference>
<dbReference type="InterPro" id="IPR036259">
    <property type="entry name" value="MFS_trans_sf"/>
</dbReference>
<dbReference type="PANTHER" id="PTHR23501">
    <property type="entry name" value="MAJOR FACILITATOR SUPERFAMILY"/>
    <property type="match status" value="1"/>
</dbReference>
<feature type="transmembrane region" description="Helical" evidence="5">
    <location>
        <begin position="56"/>
        <end position="81"/>
    </location>
</feature>
<feature type="transmembrane region" description="Helical" evidence="5">
    <location>
        <begin position="351"/>
        <end position="373"/>
    </location>
</feature>
<proteinExistence type="predicted"/>
<dbReference type="Proteomes" id="UP001172684">
    <property type="component" value="Unassembled WGS sequence"/>
</dbReference>
<name>A0ABQ9P6S0_9PEZI</name>
<evidence type="ECO:0000256" key="4">
    <source>
        <dbReference type="ARBA" id="ARBA00023136"/>
    </source>
</evidence>